<dbReference type="GO" id="GO:0022857">
    <property type="term" value="F:transmembrane transporter activity"/>
    <property type="evidence" value="ECO:0007669"/>
    <property type="project" value="InterPro"/>
</dbReference>
<feature type="transmembrane region" description="Helical" evidence="9">
    <location>
        <begin position="428"/>
        <end position="446"/>
    </location>
</feature>
<dbReference type="InterPro" id="IPR036259">
    <property type="entry name" value="MFS_trans_sf"/>
</dbReference>
<dbReference type="RefSeq" id="XP_024701519.1">
    <property type="nucleotide sequence ID" value="XM_024852475.1"/>
</dbReference>
<gene>
    <name evidence="11" type="ORF">P170DRAFT_467324</name>
</gene>
<feature type="compositionally biased region" description="Polar residues" evidence="8">
    <location>
        <begin position="10"/>
        <end position="24"/>
    </location>
</feature>
<feature type="transmembrane region" description="Helical" evidence="9">
    <location>
        <begin position="252"/>
        <end position="271"/>
    </location>
</feature>
<feature type="transmembrane region" description="Helical" evidence="9">
    <location>
        <begin position="98"/>
        <end position="117"/>
    </location>
</feature>
<dbReference type="Pfam" id="PF07690">
    <property type="entry name" value="MFS_1"/>
    <property type="match status" value="1"/>
</dbReference>
<comment type="similarity">
    <text evidence="2">Belongs to the major facilitator superfamily.</text>
</comment>
<dbReference type="GeneID" id="36560173"/>
<evidence type="ECO:0000256" key="9">
    <source>
        <dbReference type="SAM" id="Phobius"/>
    </source>
</evidence>
<keyword evidence="7" id="KW-0325">Glycoprotein</keyword>
<sequence length="550" mass="58760">MKKMIDETDTSPTVSPAEPTSSETSNHNLRFWGIFAALCLLAFISALDVAIITTALPTITSDIGGATQFVWIANSFVLASSVLQPLTGQLANILGRRTPMIGSTALFILGSGIAGGAHNPAMLIGGRAVQGVGAGGIYVLLDIVCCDLVPLRERGKYLGLMFSWSGLAAALGPVVGGALAEANWRWIFYLNLPICGVALALILPFMRVHTGSQTKNPKLTQIDYLGNLIFIPSMTSLLLGLVTGGVQHPWSSWRVLLPLILGALGWIAFHIQQAFSKHPSVPNHLFANRTSAVGFALTFLSSILVQATSYFLPIYFQAVKSTTVLRSGVNFLPFAIGTLFFAAAAGTLLSKLGAYRPIHAVAFALSAISFGLFTLLNETTSTVAWVFYQLIGSAGAGMVLSTLLPAIMAALSESDVAAASATYSFIRTFGYIWGVTVPSIVFNGVWKGELAGGKVQETSLREELWEGGAYAFASQAHSLRDEVEKGVWGEVVSIYSRSLRTIWWVGLGISVVGFGLVWVAKGLELRTELETEYGIQEKREGENQGGRSEA</sequence>
<keyword evidence="4 9" id="KW-0812">Transmembrane</keyword>
<organism evidence="11 12">
    <name type="scientific">Aspergillus steynii IBT 23096</name>
    <dbReference type="NCBI Taxonomy" id="1392250"/>
    <lineage>
        <taxon>Eukaryota</taxon>
        <taxon>Fungi</taxon>
        <taxon>Dikarya</taxon>
        <taxon>Ascomycota</taxon>
        <taxon>Pezizomycotina</taxon>
        <taxon>Eurotiomycetes</taxon>
        <taxon>Eurotiomycetidae</taxon>
        <taxon>Eurotiales</taxon>
        <taxon>Aspergillaceae</taxon>
        <taxon>Aspergillus</taxon>
        <taxon>Aspergillus subgen. Circumdati</taxon>
    </lineage>
</organism>
<evidence type="ECO:0000259" key="10">
    <source>
        <dbReference type="PROSITE" id="PS50850"/>
    </source>
</evidence>
<feature type="region of interest" description="Disordered" evidence="8">
    <location>
        <begin position="1"/>
        <end position="24"/>
    </location>
</feature>
<keyword evidence="6 9" id="KW-0472">Membrane</keyword>
<keyword evidence="5 9" id="KW-1133">Transmembrane helix</keyword>
<evidence type="ECO:0000256" key="4">
    <source>
        <dbReference type="ARBA" id="ARBA00022692"/>
    </source>
</evidence>
<feature type="transmembrane region" description="Helical" evidence="9">
    <location>
        <begin position="501"/>
        <end position="520"/>
    </location>
</feature>
<keyword evidence="12" id="KW-1185">Reference proteome</keyword>
<dbReference type="Gene3D" id="1.20.1250.20">
    <property type="entry name" value="MFS general substrate transporter like domains"/>
    <property type="match status" value="1"/>
</dbReference>
<evidence type="ECO:0000256" key="5">
    <source>
        <dbReference type="ARBA" id="ARBA00022989"/>
    </source>
</evidence>
<evidence type="ECO:0000256" key="3">
    <source>
        <dbReference type="ARBA" id="ARBA00022448"/>
    </source>
</evidence>
<dbReference type="PANTHER" id="PTHR23501">
    <property type="entry name" value="MAJOR FACILITATOR SUPERFAMILY"/>
    <property type="match status" value="1"/>
</dbReference>
<accession>A0A2I2G004</accession>
<feature type="domain" description="Major facilitator superfamily (MFS) profile" evidence="10">
    <location>
        <begin position="34"/>
        <end position="525"/>
    </location>
</feature>
<evidence type="ECO:0000256" key="7">
    <source>
        <dbReference type="ARBA" id="ARBA00023180"/>
    </source>
</evidence>
<reference evidence="11 12" key="1">
    <citation type="submission" date="2016-12" db="EMBL/GenBank/DDBJ databases">
        <title>The genomes of Aspergillus section Nigri reveals drivers in fungal speciation.</title>
        <authorList>
            <consortium name="DOE Joint Genome Institute"/>
            <person name="Vesth T.C."/>
            <person name="Nybo J."/>
            <person name="Theobald S."/>
            <person name="Brandl J."/>
            <person name="Frisvad J.C."/>
            <person name="Nielsen K.F."/>
            <person name="Lyhne E.K."/>
            <person name="Kogle M.E."/>
            <person name="Kuo A."/>
            <person name="Riley R."/>
            <person name="Clum A."/>
            <person name="Nolan M."/>
            <person name="Lipzen A."/>
            <person name="Salamov A."/>
            <person name="Henrissat B."/>
            <person name="Wiebenga A."/>
            <person name="De Vries R.P."/>
            <person name="Grigoriev I.V."/>
            <person name="Mortensen U.H."/>
            <person name="Andersen M.R."/>
            <person name="Baker S.E."/>
        </authorList>
    </citation>
    <scope>NUCLEOTIDE SEQUENCE [LARGE SCALE GENOMIC DNA]</scope>
    <source>
        <strain evidence="11 12">IBT 23096</strain>
    </source>
</reference>
<evidence type="ECO:0000256" key="8">
    <source>
        <dbReference type="SAM" id="MobiDB-lite"/>
    </source>
</evidence>
<feature type="transmembrane region" description="Helical" evidence="9">
    <location>
        <begin position="331"/>
        <end position="350"/>
    </location>
</feature>
<feature type="transmembrane region" description="Helical" evidence="9">
    <location>
        <begin position="224"/>
        <end position="246"/>
    </location>
</feature>
<dbReference type="PANTHER" id="PTHR23501:SF187">
    <property type="entry name" value="MAJOR FACILITATOR SUPERFAMILY (MFS) PROFILE DOMAIN-CONTAINING PROTEIN"/>
    <property type="match status" value="1"/>
</dbReference>
<comment type="caution">
    <text evidence="11">The sequence shown here is derived from an EMBL/GenBank/DDBJ whole genome shotgun (WGS) entry which is preliminary data.</text>
</comment>
<name>A0A2I2G004_9EURO</name>
<feature type="transmembrane region" description="Helical" evidence="9">
    <location>
        <begin position="157"/>
        <end position="180"/>
    </location>
</feature>
<feature type="transmembrane region" description="Helical" evidence="9">
    <location>
        <begin position="357"/>
        <end position="376"/>
    </location>
</feature>
<dbReference type="SUPFAM" id="SSF103473">
    <property type="entry name" value="MFS general substrate transporter"/>
    <property type="match status" value="1"/>
</dbReference>
<dbReference type="Proteomes" id="UP000234275">
    <property type="component" value="Unassembled WGS sequence"/>
</dbReference>
<evidence type="ECO:0000313" key="11">
    <source>
        <dbReference type="EMBL" id="PLB46217.1"/>
    </source>
</evidence>
<feature type="transmembrane region" description="Helical" evidence="9">
    <location>
        <begin position="186"/>
        <end position="203"/>
    </location>
</feature>
<dbReference type="PRINTS" id="PR01036">
    <property type="entry name" value="TCRTETB"/>
</dbReference>
<evidence type="ECO:0000256" key="6">
    <source>
        <dbReference type="ARBA" id="ARBA00023136"/>
    </source>
</evidence>
<dbReference type="InterPro" id="IPR011701">
    <property type="entry name" value="MFS"/>
</dbReference>
<keyword evidence="3" id="KW-0813">Transport</keyword>
<dbReference type="InterPro" id="IPR020846">
    <property type="entry name" value="MFS_dom"/>
</dbReference>
<evidence type="ECO:0000256" key="1">
    <source>
        <dbReference type="ARBA" id="ARBA00004141"/>
    </source>
</evidence>
<evidence type="ECO:0000313" key="12">
    <source>
        <dbReference type="Proteomes" id="UP000234275"/>
    </source>
</evidence>
<dbReference type="EMBL" id="MSFO01000007">
    <property type="protein sequence ID" value="PLB46217.1"/>
    <property type="molecule type" value="Genomic_DNA"/>
</dbReference>
<feature type="transmembrane region" description="Helical" evidence="9">
    <location>
        <begin position="31"/>
        <end position="56"/>
    </location>
</feature>
<dbReference type="GO" id="GO:0005886">
    <property type="term" value="C:plasma membrane"/>
    <property type="evidence" value="ECO:0007669"/>
    <property type="project" value="TreeGrafter"/>
</dbReference>
<dbReference type="VEuPathDB" id="FungiDB:P170DRAFT_467324"/>
<dbReference type="PROSITE" id="PS50850">
    <property type="entry name" value="MFS"/>
    <property type="match status" value="1"/>
</dbReference>
<proteinExistence type="inferred from homology"/>
<dbReference type="OrthoDB" id="10021397at2759"/>
<dbReference type="Gene3D" id="1.20.1720.10">
    <property type="entry name" value="Multidrug resistance protein D"/>
    <property type="match status" value="1"/>
</dbReference>
<dbReference type="AlphaFoldDB" id="A0A2I2G004"/>
<feature type="transmembrane region" description="Helical" evidence="9">
    <location>
        <begin position="382"/>
        <end position="407"/>
    </location>
</feature>
<feature type="transmembrane region" description="Helical" evidence="9">
    <location>
        <begin position="68"/>
        <end position="86"/>
    </location>
</feature>
<comment type="subcellular location">
    <subcellularLocation>
        <location evidence="1">Membrane</location>
        <topology evidence="1">Multi-pass membrane protein</topology>
    </subcellularLocation>
</comment>
<evidence type="ECO:0000256" key="2">
    <source>
        <dbReference type="ARBA" id="ARBA00008335"/>
    </source>
</evidence>
<feature type="transmembrane region" description="Helical" evidence="9">
    <location>
        <begin position="292"/>
        <end position="311"/>
    </location>
</feature>
<protein>
    <submittedName>
        <fullName evidence="11">MFS general substrate transporter</fullName>
    </submittedName>
</protein>